<evidence type="ECO:0008006" key="5">
    <source>
        <dbReference type="Google" id="ProtNLM"/>
    </source>
</evidence>
<name>A0ABM1Z3V1_AEDAL</name>
<feature type="compositionally biased region" description="Low complexity" evidence="2">
    <location>
        <begin position="270"/>
        <end position="286"/>
    </location>
</feature>
<feature type="coiled-coil region" evidence="1">
    <location>
        <begin position="14"/>
        <end position="62"/>
    </location>
</feature>
<feature type="compositionally biased region" description="Polar residues" evidence="2">
    <location>
        <begin position="324"/>
        <end position="337"/>
    </location>
</feature>
<accession>A0ABM1Z3V1</accession>
<reference evidence="4" key="1">
    <citation type="journal article" date="2015" name="Proc. Natl. Acad. Sci. U.S.A.">
        <title>Genome sequence of the Asian Tiger mosquito, Aedes albopictus, reveals insights into its biology, genetics, and evolution.</title>
        <authorList>
            <person name="Chen X.G."/>
            <person name="Jiang X."/>
            <person name="Gu J."/>
            <person name="Xu M."/>
            <person name="Wu Y."/>
            <person name="Deng Y."/>
            <person name="Zhang C."/>
            <person name="Bonizzoni M."/>
            <person name="Dermauw W."/>
            <person name="Vontas J."/>
            <person name="Armbruster P."/>
            <person name="Huang X."/>
            <person name="Yang Y."/>
            <person name="Zhang H."/>
            <person name="He W."/>
            <person name="Peng H."/>
            <person name="Liu Y."/>
            <person name="Wu K."/>
            <person name="Chen J."/>
            <person name="Lirakis M."/>
            <person name="Topalis P."/>
            <person name="Van Leeuwen T."/>
            <person name="Hall A.B."/>
            <person name="Jiang X."/>
            <person name="Thorpe C."/>
            <person name="Mueller R.L."/>
            <person name="Sun C."/>
            <person name="Waterhouse R.M."/>
            <person name="Yan G."/>
            <person name="Tu Z.J."/>
            <person name="Fang X."/>
            <person name="James A.A."/>
        </authorList>
    </citation>
    <scope>NUCLEOTIDE SEQUENCE [LARGE SCALE GENOMIC DNA]</scope>
    <source>
        <strain evidence="4">Foshan</strain>
    </source>
</reference>
<evidence type="ECO:0000313" key="4">
    <source>
        <dbReference type="Proteomes" id="UP000069940"/>
    </source>
</evidence>
<sequence>MGDNNLLAAYKLINSQLVQSNQKLKEEIKEKVDLINCLNEDLMQYRIENKTLRDMVQKLLEQFKMVTTIMGSVRDQSESVFNTVFNEHAQKEHEQQTRRPVAGLFYEKRRAERPPYVDEAAIEEAEDENHSEGDYETAIQEEEETGEELLGEEEEEMEEECTTPSKSPLVKRLGRKSRNRSFDESFETIDTNRVVKAVRKSQEYMQRRNSRDGRPSDEESLHEKSERKMEEDVSSMTVSAPVITIDATSATNETKGQTTIRNGAHVLEASSFSSSSGVPSDQSTQSELNPTTDQSLRPVSMKRMASDSMLTTLIEREANKENSFVNNDTISNAASSTPVVKKGRRKKPKPSYPHSISGLSPVPFVSLKPLTKQNLSKHNISYEGLELTANGVHKKIKAEDSCSDQNSIESNESGRPRRKAAPKTLKEQRINIKLRRT</sequence>
<feature type="region of interest" description="Disordered" evidence="2">
    <location>
        <begin position="197"/>
        <end position="258"/>
    </location>
</feature>
<feature type="compositionally biased region" description="Basic and acidic residues" evidence="2">
    <location>
        <begin position="200"/>
        <end position="231"/>
    </location>
</feature>
<protein>
    <recommendedName>
        <fullName evidence="5">Shugoshin C-terminal domain-containing protein</fullName>
    </recommendedName>
</protein>
<feature type="compositionally biased region" description="Polar residues" evidence="2">
    <location>
        <begin position="246"/>
        <end position="258"/>
    </location>
</feature>
<feature type="region of interest" description="Disordered" evidence="2">
    <location>
        <begin position="270"/>
        <end position="303"/>
    </location>
</feature>
<reference evidence="3" key="2">
    <citation type="submission" date="2025-05" db="UniProtKB">
        <authorList>
            <consortium name="EnsemblMetazoa"/>
        </authorList>
    </citation>
    <scope>IDENTIFICATION</scope>
    <source>
        <strain evidence="3">Foshan</strain>
    </source>
</reference>
<feature type="compositionally biased region" description="Acidic residues" evidence="2">
    <location>
        <begin position="152"/>
        <end position="161"/>
    </location>
</feature>
<feature type="compositionally biased region" description="Polar residues" evidence="2">
    <location>
        <begin position="403"/>
        <end position="413"/>
    </location>
</feature>
<dbReference type="GeneID" id="109426580"/>
<evidence type="ECO:0000256" key="1">
    <source>
        <dbReference type="SAM" id="Coils"/>
    </source>
</evidence>
<feature type="region of interest" description="Disordered" evidence="2">
    <location>
        <begin position="324"/>
        <end position="355"/>
    </location>
</feature>
<evidence type="ECO:0000313" key="3">
    <source>
        <dbReference type="EnsemblMetazoa" id="AALFPA23_014801.P21483"/>
    </source>
</evidence>
<dbReference type="EnsemblMetazoa" id="AALFPA23_014801.R21483">
    <property type="protein sequence ID" value="AALFPA23_014801.P21483"/>
    <property type="gene ID" value="AALFPA23_014801"/>
</dbReference>
<organism evidence="3 4">
    <name type="scientific">Aedes albopictus</name>
    <name type="common">Asian tiger mosquito</name>
    <name type="synonym">Stegomyia albopicta</name>
    <dbReference type="NCBI Taxonomy" id="7160"/>
    <lineage>
        <taxon>Eukaryota</taxon>
        <taxon>Metazoa</taxon>
        <taxon>Ecdysozoa</taxon>
        <taxon>Arthropoda</taxon>
        <taxon>Hexapoda</taxon>
        <taxon>Insecta</taxon>
        <taxon>Pterygota</taxon>
        <taxon>Neoptera</taxon>
        <taxon>Endopterygota</taxon>
        <taxon>Diptera</taxon>
        <taxon>Nematocera</taxon>
        <taxon>Culicoidea</taxon>
        <taxon>Culicidae</taxon>
        <taxon>Culicinae</taxon>
        <taxon>Aedini</taxon>
        <taxon>Aedes</taxon>
        <taxon>Stegomyia</taxon>
    </lineage>
</organism>
<feature type="region of interest" description="Disordered" evidence="2">
    <location>
        <begin position="398"/>
        <end position="437"/>
    </location>
</feature>
<keyword evidence="4" id="KW-1185">Reference proteome</keyword>
<proteinExistence type="predicted"/>
<dbReference type="Proteomes" id="UP000069940">
    <property type="component" value="Unassembled WGS sequence"/>
</dbReference>
<feature type="compositionally biased region" description="Polar residues" evidence="2">
    <location>
        <begin position="287"/>
        <end position="297"/>
    </location>
</feature>
<keyword evidence="1" id="KW-0175">Coiled coil</keyword>
<feature type="region of interest" description="Disordered" evidence="2">
    <location>
        <begin position="152"/>
        <end position="179"/>
    </location>
</feature>
<dbReference type="RefSeq" id="XP_019557659.2">
    <property type="nucleotide sequence ID" value="XM_019702114.3"/>
</dbReference>
<evidence type="ECO:0000256" key="2">
    <source>
        <dbReference type="SAM" id="MobiDB-lite"/>
    </source>
</evidence>